<dbReference type="EMBL" id="VEWL01000006">
    <property type="protein sequence ID" value="TNV15854.1"/>
    <property type="molecule type" value="Genomic_DNA"/>
</dbReference>
<protein>
    <recommendedName>
        <fullName evidence="3">Transposase</fullName>
    </recommendedName>
</protein>
<sequence length="112" mass="12632">MNLLSRIRFISVTEAKANAFERVHPVVAKRNKALLCDMTAAWNRMLECMNAGDFRNADRYAQSVIKLQRKFVAREFPESPAHRALLRDMEAFIVAKPATVESVAIAKRGGLN</sequence>
<dbReference type="Proteomes" id="UP000312784">
    <property type="component" value="Unassembled WGS sequence"/>
</dbReference>
<organism evidence="1 2">
    <name type="scientific">Ochrobactrum teleogrylli</name>
    <dbReference type="NCBI Taxonomy" id="2479765"/>
    <lineage>
        <taxon>Bacteria</taxon>
        <taxon>Pseudomonadati</taxon>
        <taxon>Pseudomonadota</taxon>
        <taxon>Alphaproteobacteria</taxon>
        <taxon>Hyphomicrobiales</taxon>
        <taxon>Brucellaceae</taxon>
        <taxon>Brucella/Ochrobactrum group</taxon>
        <taxon>Ochrobactrum</taxon>
    </lineage>
</organism>
<dbReference type="RefSeq" id="WP_140024938.1">
    <property type="nucleotide sequence ID" value="NZ_JBHUFG010000016.1"/>
</dbReference>
<name>A0ABY2Y577_9HYPH</name>
<keyword evidence="2" id="KW-1185">Reference proteome</keyword>
<evidence type="ECO:0000313" key="1">
    <source>
        <dbReference type="EMBL" id="TNV15854.1"/>
    </source>
</evidence>
<proteinExistence type="predicted"/>
<evidence type="ECO:0008006" key="3">
    <source>
        <dbReference type="Google" id="ProtNLM"/>
    </source>
</evidence>
<reference evidence="1 2" key="1">
    <citation type="submission" date="2019-06" db="EMBL/GenBank/DDBJ databases">
        <title>Ochrobactrum cricket sp.nov., isolated from the insect Teleogryllus occipitalis living in deserted cropland.</title>
        <authorList>
            <person name="Hu M."/>
        </authorList>
    </citation>
    <scope>NUCLEOTIDE SEQUENCE [LARGE SCALE GENOMIC DNA]</scope>
    <source>
        <strain evidence="1 2">LCB8</strain>
    </source>
</reference>
<accession>A0ABY2Y577</accession>
<comment type="caution">
    <text evidence="1">The sequence shown here is derived from an EMBL/GenBank/DDBJ whole genome shotgun (WGS) entry which is preliminary data.</text>
</comment>
<gene>
    <name evidence="1" type="ORF">FIC94_11240</name>
</gene>
<evidence type="ECO:0000313" key="2">
    <source>
        <dbReference type="Proteomes" id="UP000312784"/>
    </source>
</evidence>